<dbReference type="Proteomes" id="UP001519924">
    <property type="component" value="Unassembled WGS sequence"/>
</dbReference>
<feature type="transmembrane region" description="Helical" evidence="4">
    <location>
        <begin position="298"/>
        <end position="320"/>
    </location>
</feature>
<sequence>MGSGPRPAAPAAVSDARRVLLARALRGFADGSAAILLPVHLAALGFEAVAIGALTAATLLGSALLTLGLGLLAHRMPRRRGLLAASLLMAATGAGFAFLDGFWPLLLVALCGTLNPAGGDAGPFLPFEHTVLAQTAQGATRTALFARYSFLGAMAAAAGALATGAVDWLAPAFGREAVVRAMFLLYGALGVASLLLYHGLTPAAERPAGEAPPPPLGPSRRRVYGLAALFSLDAFGGGFAVQSLLALWLFERFGMDVATAGAVFFTTQLCGALSLFAAAPIARRIGLVNTMVFTHLPANLFLIAAAFAPEAWAAVALLVLRSLLSQMDVPARSAFVMAIVEPAERPAAASLTSVPRGLAASLSPLLAGWMLSLSAFGWPLVVAGGLKLAYDLLLLRGFARLRPPEESG</sequence>
<protein>
    <submittedName>
        <fullName evidence="6">MFS transporter</fullName>
    </submittedName>
</protein>
<comment type="caution">
    <text evidence="6">The sequence shown here is derived from an EMBL/GenBank/DDBJ whole genome shotgun (WGS) entry which is preliminary data.</text>
</comment>
<gene>
    <name evidence="6" type="ORF">K1J50_11150</name>
</gene>
<evidence type="ECO:0000256" key="2">
    <source>
        <dbReference type="ARBA" id="ARBA00022989"/>
    </source>
</evidence>
<evidence type="ECO:0000256" key="1">
    <source>
        <dbReference type="ARBA" id="ARBA00022692"/>
    </source>
</evidence>
<evidence type="ECO:0000313" key="6">
    <source>
        <dbReference type="EMBL" id="MBW8270043.1"/>
    </source>
</evidence>
<dbReference type="Gene3D" id="1.20.1250.20">
    <property type="entry name" value="MFS general substrate transporter like domains"/>
    <property type="match status" value="1"/>
</dbReference>
<dbReference type="PANTHER" id="PTHR23520:SF5">
    <property type="entry name" value="TRANSPORTER, PUTATIVE (AFU_ORTHOLOGUE AFUA_3G04000)-RELATED"/>
    <property type="match status" value="1"/>
</dbReference>
<dbReference type="Pfam" id="PF07690">
    <property type="entry name" value="MFS_1"/>
    <property type="match status" value="1"/>
</dbReference>
<dbReference type="EMBL" id="JAHZUY010000027">
    <property type="protein sequence ID" value="MBW8270043.1"/>
    <property type="molecule type" value="Genomic_DNA"/>
</dbReference>
<feature type="transmembrane region" description="Helical" evidence="4">
    <location>
        <begin position="49"/>
        <end position="74"/>
    </location>
</feature>
<dbReference type="PANTHER" id="PTHR23520">
    <property type="entry name" value="TRANSPORTER, PUTATIVE (AFU_ORTHOLOGUE AFUA_3G04000)-RELATED"/>
    <property type="match status" value="1"/>
</dbReference>
<evidence type="ECO:0000313" key="7">
    <source>
        <dbReference type="Proteomes" id="UP001519924"/>
    </source>
</evidence>
<feature type="transmembrane region" description="Helical" evidence="4">
    <location>
        <begin position="81"/>
        <end position="99"/>
    </location>
</feature>
<feature type="domain" description="Major facilitator superfamily (MFS) profile" evidence="5">
    <location>
        <begin position="222"/>
        <end position="408"/>
    </location>
</feature>
<keyword evidence="1 4" id="KW-0812">Transmembrane</keyword>
<feature type="transmembrane region" description="Helical" evidence="4">
    <location>
        <begin position="177"/>
        <end position="197"/>
    </location>
</feature>
<evidence type="ECO:0000256" key="3">
    <source>
        <dbReference type="ARBA" id="ARBA00023136"/>
    </source>
</evidence>
<organism evidence="6 7">
    <name type="scientific">Caldovatus aquaticus</name>
    <dbReference type="NCBI Taxonomy" id="2865671"/>
    <lineage>
        <taxon>Bacteria</taxon>
        <taxon>Pseudomonadati</taxon>
        <taxon>Pseudomonadota</taxon>
        <taxon>Alphaproteobacteria</taxon>
        <taxon>Acetobacterales</taxon>
        <taxon>Roseomonadaceae</taxon>
        <taxon>Caldovatus</taxon>
    </lineage>
</organism>
<evidence type="ECO:0000256" key="4">
    <source>
        <dbReference type="SAM" id="Phobius"/>
    </source>
</evidence>
<dbReference type="InterPro" id="IPR011701">
    <property type="entry name" value="MFS"/>
</dbReference>
<dbReference type="InterPro" id="IPR036259">
    <property type="entry name" value="MFS_trans_sf"/>
</dbReference>
<dbReference type="InterPro" id="IPR020846">
    <property type="entry name" value="MFS_dom"/>
</dbReference>
<keyword evidence="3 4" id="KW-0472">Membrane</keyword>
<dbReference type="PROSITE" id="PS50850">
    <property type="entry name" value="MFS"/>
    <property type="match status" value="1"/>
</dbReference>
<feature type="transmembrane region" description="Helical" evidence="4">
    <location>
        <begin position="223"/>
        <end position="250"/>
    </location>
</feature>
<reference evidence="6 7" key="1">
    <citation type="submission" date="2021-08" db="EMBL/GenBank/DDBJ databases">
        <title>Caldovatus sediminis gen. nov., sp. nov., a moderately thermophilic bacterium isolated from a hot spring.</title>
        <authorList>
            <person name="Hu C.-J."/>
            <person name="Li W.-J."/>
            <person name="Xian W.-D."/>
        </authorList>
    </citation>
    <scope>NUCLEOTIDE SEQUENCE [LARGE SCALE GENOMIC DNA]</scope>
    <source>
        <strain evidence="6 7">SYSU G05006</strain>
    </source>
</reference>
<feature type="transmembrane region" description="Helical" evidence="4">
    <location>
        <begin position="148"/>
        <end position="170"/>
    </location>
</feature>
<proteinExistence type="predicted"/>
<evidence type="ECO:0000259" key="5">
    <source>
        <dbReference type="PROSITE" id="PS50850"/>
    </source>
</evidence>
<keyword evidence="7" id="KW-1185">Reference proteome</keyword>
<keyword evidence="2 4" id="KW-1133">Transmembrane helix</keyword>
<feature type="transmembrane region" description="Helical" evidence="4">
    <location>
        <begin position="257"/>
        <end position="278"/>
    </location>
</feature>
<accession>A0ABS7F426</accession>
<dbReference type="SUPFAM" id="SSF103473">
    <property type="entry name" value="MFS general substrate transporter"/>
    <property type="match status" value="1"/>
</dbReference>
<name>A0ABS7F426_9PROT</name>